<evidence type="ECO:0000313" key="2">
    <source>
        <dbReference type="EMBL" id="KAF9068967.1"/>
    </source>
</evidence>
<keyword evidence="3" id="KW-1185">Reference proteome</keyword>
<proteinExistence type="predicted"/>
<evidence type="ECO:0000313" key="3">
    <source>
        <dbReference type="Proteomes" id="UP000772434"/>
    </source>
</evidence>
<organism evidence="2 3">
    <name type="scientific">Rhodocollybia butyracea</name>
    <dbReference type="NCBI Taxonomy" id="206335"/>
    <lineage>
        <taxon>Eukaryota</taxon>
        <taxon>Fungi</taxon>
        <taxon>Dikarya</taxon>
        <taxon>Basidiomycota</taxon>
        <taxon>Agaricomycotina</taxon>
        <taxon>Agaricomycetes</taxon>
        <taxon>Agaricomycetidae</taxon>
        <taxon>Agaricales</taxon>
        <taxon>Marasmiineae</taxon>
        <taxon>Omphalotaceae</taxon>
        <taxon>Rhodocollybia</taxon>
    </lineage>
</organism>
<evidence type="ECO:0000256" key="1">
    <source>
        <dbReference type="SAM" id="MobiDB-lite"/>
    </source>
</evidence>
<dbReference type="OrthoDB" id="3244370at2759"/>
<dbReference type="EMBL" id="JADNRY010000055">
    <property type="protein sequence ID" value="KAF9068967.1"/>
    <property type="molecule type" value="Genomic_DNA"/>
</dbReference>
<feature type="region of interest" description="Disordered" evidence="1">
    <location>
        <begin position="529"/>
        <end position="567"/>
    </location>
</feature>
<feature type="compositionally biased region" description="Basic and acidic residues" evidence="1">
    <location>
        <begin position="292"/>
        <end position="303"/>
    </location>
</feature>
<sequence>MFTAFPTPHAGAGAHDGPRAVDSYKSAVYRPPPTKFIVDILTPEKQGSQHSYGMKITPMLRGDRSSISSGDSKSSNKSTNVEYEIWRRWEDCLWFQDTLELEYSRLARMKRQRLLAGKGVKRDGFYLQDRASSWESLPPGPEANSVAKDIHEIIPKLTKKGTLFRASQATIEQRQREIVAFVEALFADDVPSLVAELRADRKFTDFFGYWRRDHELALKNEARSPAGKTLKPRTSITSSVLSSYFSTQGDNTDTASVRRSIASTSPSSPSARSSRISVITEASQYARALRLRDKQKQKEEHMETTSTLSSSTSSSGSSTHSRNSMASTIPGIREEVPLTFDHNPQVTSQKDRFLQSLPEDAELSTHSDSESVPPSIRRPKKRSSRDTLYRRSARIFTAPPNTNEISDGLQTPTVAQWSRGLRESWQTTDSASTYLEGLGYTIPPSPPHIFHPSRLSIGSIATFMTDTSADAVIPRNSIPNTPAQRSSAVRRSRPVSIYSVTDGGSWSDGDESVLDSYIFDAFPMPAHLFPSREGRDNEDKAEDDDSSASSESRPETPLGHLPFIPDSPLRIEIPARPQSIPEDITSVVPRSPDLASPIGDVQFLPVPPSPTASTTSTEFSCFTAMSDASTVSTSTAATSVLTGTLTIKAAHNQSIILLRTIREAEFSDIRERIYDKFLTQEKITLTEAFALAFILQDEATMSPVGKGKGRARSNSVGGGSSKMILITNQADWERALATTNSSKVTVRVLDTFHEEAKF</sequence>
<gene>
    <name evidence="2" type="ORF">BDP27DRAFT_1326208</name>
</gene>
<dbReference type="Proteomes" id="UP000772434">
    <property type="component" value="Unassembled WGS sequence"/>
</dbReference>
<feature type="compositionally biased region" description="Polar residues" evidence="1">
    <location>
        <begin position="245"/>
        <end position="255"/>
    </location>
</feature>
<feature type="region of interest" description="Disordered" evidence="1">
    <location>
        <begin position="292"/>
        <end position="326"/>
    </location>
</feature>
<reference evidence="2" key="1">
    <citation type="submission" date="2020-11" db="EMBL/GenBank/DDBJ databases">
        <authorList>
            <consortium name="DOE Joint Genome Institute"/>
            <person name="Ahrendt S."/>
            <person name="Riley R."/>
            <person name="Andreopoulos W."/>
            <person name="Labutti K."/>
            <person name="Pangilinan J."/>
            <person name="Ruiz-Duenas F.J."/>
            <person name="Barrasa J.M."/>
            <person name="Sanchez-Garcia M."/>
            <person name="Camarero S."/>
            <person name="Miyauchi S."/>
            <person name="Serrano A."/>
            <person name="Linde D."/>
            <person name="Babiker R."/>
            <person name="Drula E."/>
            <person name="Ayuso-Fernandez I."/>
            <person name="Pacheco R."/>
            <person name="Padilla G."/>
            <person name="Ferreira P."/>
            <person name="Barriuso J."/>
            <person name="Kellner H."/>
            <person name="Castanera R."/>
            <person name="Alfaro M."/>
            <person name="Ramirez L."/>
            <person name="Pisabarro A.G."/>
            <person name="Kuo A."/>
            <person name="Tritt A."/>
            <person name="Lipzen A."/>
            <person name="He G."/>
            <person name="Yan M."/>
            <person name="Ng V."/>
            <person name="Cullen D."/>
            <person name="Martin F."/>
            <person name="Rosso M.-N."/>
            <person name="Henrissat B."/>
            <person name="Hibbett D."/>
            <person name="Martinez A.T."/>
            <person name="Grigoriev I.V."/>
        </authorList>
    </citation>
    <scope>NUCLEOTIDE SEQUENCE</scope>
    <source>
        <strain evidence="2">AH 40177</strain>
    </source>
</reference>
<feature type="compositionally biased region" description="Low complexity" evidence="1">
    <location>
        <begin position="304"/>
        <end position="324"/>
    </location>
</feature>
<accession>A0A9P5PUX9</accession>
<dbReference type="InterPro" id="IPR036871">
    <property type="entry name" value="PX_dom_sf"/>
</dbReference>
<dbReference type="Gene3D" id="3.30.1520.10">
    <property type="entry name" value="Phox-like domain"/>
    <property type="match status" value="1"/>
</dbReference>
<feature type="compositionally biased region" description="Low complexity" evidence="1">
    <location>
        <begin position="257"/>
        <end position="276"/>
    </location>
</feature>
<protein>
    <recommendedName>
        <fullName evidence="4">PX domain-containing protein</fullName>
    </recommendedName>
</protein>
<comment type="caution">
    <text evidence="2">The sequence shown here is derived from an EMBL/GenBank/DDBJ whole genome shotgun (WGS) entry which is preliminary data.</text>
</comment>
<feature type="region of interest" description="Disordered" evidence="1">
    <location>
        <begin position="245"/>
        <end position="276"/>
    </location>
</feature>
<feature type="region of interest" description="Disordered" evidence="1">
    <location>
        <begin position="360"/>
        <end position="387"/>
    </location>
</feature>
<evidence type="ECO:0008006" key="4">
    <source>
        <dbReference type="Google" id="ProtNLM"/>
    </source>
</evidence>
<dbReference type="AlphaFoldDB" id="A0A9P5PUX9"/>
<name>A0A9P5PUX9_9AGAR</name>
<dbReference type="GO" id="GO:0035091">
    <property type="term" value="F:phosphatidylinositol binding"/>
    <property type="evidence" value="ECO:0007669"/>
    <property type="project" value="InterPro"/>
</dbReference>